<protein>
    <submittedName>
        <fullName evidence="1">Hydroxymethylpyrimidine pyrophosphatase-like HAD family hydrolase</fullName>
    </submittedName>
</protein>
<dbReference type="SUPFAM" id="SSF56784">
    <property type="entry name" value="HAD-like"/>
    <property type="match status" value="1"/>
</dbReference>
<dbReference type="PANTHER" id="PTHR10000">
    <property type="entry name" value="PHOSPHOSERINE PHOSPHATASE"/>
    <property type="match status" value="1"/>
</dbReference>
<sequence>MNFVFDLDGTICFKGQPLDEQVCHALDACMQHGHEVIFASARPIRDLLPILPKEYHHFRMVGGNGAFTYADQKIGVTYFPNEVQAQLVEIALTHNLQYLAEVLIDISPPGMDKAKGLDQLGITEYIAFGNDANDRVLFEQAIYSVCVGHPPVSRYANEMVTPANVAEKIQELAYRYGKRR</sequence>
<dbReference type="EMBL" id="JAUSWA010000020">
    <property type="protein sequence ID" value="MDQ0495280.1"/>
    <property type="molecule type" value="Genomic_DNA"/>
</dbReference>
<comment type="caution">
    <text evidence="1">The sequence shown here is derived from an EMBL/GenBank/DDBJ whole genome shotgun (WGS) entry which is preliminary data.</text>
</comment>
<dbReference type="Pfam" id="PF08282">
    <property type="entry name" value="Hydrolase_3"/>
    <property type="match status" value="2"/>
</dbReference>
<reference evidence="1 2" key="1">
    <citation type="submission" date="2023-07" db="EMBL/GenBank/DDBJ databases">
        <title>Genomic Encyclopedia of Type Strains, Phase IV (KMG-IV): sequencing the most valuable type-strain genomes for metagenomic binning, comparative biology and taxonomic classification.</title>
        <authorList>
            <person name="Goeker M."/>
        </authorList>
    </citation>
    <scope>NUCLEOTIDE SEQUENCE [LARGE SCALE GENOMIC DNA]</scope>
    <source>
        <strain evidence="1 2">DSM 14914</strain>
    </source>
</reference>
<dbReference type="RefSeq" id="WP_152380412.1">
    <property type="nucleotide sequence ID" value="NZ_CP045298.1"/>
</dbReference>
<evidence type="ECO:0000313" key="2">
    <source>
        <dbReference type="Proteomes" id="UP001242811"/>
    </source>
</evidence>
<proteinExistence type="predicted"/>
<accession>A0ABU0L2L9</accession>
<dbReference type="PANTHER" id="PTHR10000:SF53">
    <property type="entry name" value="5-AMINO-6-(5-PHOSPHO-D-RIBITYLAMINO)URACIL PHOSPHATASE YBJI-RELATED"/>
    <property type="match status" value="1"/>
</dbReference>
<evidence type="ECO:0000313" key="1">
    <source>
        <dbReference type="EMBL" id="MDQ0495280.1"/>
    </source>
</evidence>
<name>A0ABU0L2L9_9BACL</name>
<dbReference type="InterPro" id="IPR036412">
    <property type="entry name" value="HAD-like_sf"/>
</dbReference>
<dbReference type="InterPro" id="IPR023214">
    <property type="entry name" value="HAD_sf"/>
</dbReference>
<keyword evidence="2" id="KW-1185">Reference proteome</keyword>
<organism evidence="1 2">
    <name type="scientific">Paenibacillus brasilensis</name>
    <dbReference type="NCBI Taxonomy" id="128574"/>
    <lineage>
        <taxon>Bacteria</taxon>
        <taxon>Bacillati</taxon>
        <taxon>Bacillota</taxon>
        <taxon>Bacilli</taxon>
        <taxon>Bacillales</taxon>
        <taxon>Paenibacillaceae</taxon>
        <taxon>Paenibacillus</taxon>
    </lineage>
</organism>
<dbReference type="Proteomes" id="UP001242811">
    <property type="component" value="Unassembled WGS sequence"/>
</dbReference>
<gene>
    <name evidence="1" type="ORF">QOZ95_003458</name>
</gene>
<dbReference type="Gene3D" id="3.40.50.1000">
    <property type="entry name" value="HAD superfamily/HAD-like"/>
    <property type="match status" value="1"/>
</dbReference>